<reference evidence="8 9" key="1">
    <citation type="submission" date="2015-04" db="EMBL/GenBank/DDBJ databases">
        <authorList>
            <person name="Heijne W.H."/>
            <person name="Fedorova N.D."/>
            <person name="Nierman W.C."/>
            <person name="Vollebregt A.W."/>
            <person name="Zhao Z."/>
            <person name="Wu L."/>
            <person name="Kumar M."/>
            <person name="Stam H."/>
            <person name="van den Berg M.A."/>
            <person name="Pel H.J."/>
        </authorList>
    </citation>
    <scope>NUCLEOTIDE SEQUENCE [LARGE SCALE GENOMIC DNA]</scope>
    <source>
        <strain evidence="8 9">CBS 393.64</strain>
    </source>
</reference>
<dbReference type="GO" id="GO:0022857">
    <property type="term" value="F:transmembrane transporter activity"/>
    <property type="evidence" value="ECO:0007669"/>
    <property type="project" value="InterPro"/>
</dbReference>
<dbReference type="GO" id="GO:0016020">
    <property type="term" value="C:membrane"/>
    <property type="evidence" value="ECO:0007669"/>
    <property type="project" value="UniProtKB-SubCell"/>
</dbReference>
<feature type="transmembrane region" description="Helical" evidence="7">
    <location>
        <begin position="396"/>
        <end position="418"/>
    </location>
</feature>
<keyword evidence="5 7" id="KW-0472">Membrane</keyword>
<feature type="transmembrane region" description="Helical" evidence="7">
    <location>
        <begin position="464"/>
        <end position="484"/>
    </location>
</feature>
<dbReference type="EMBL" id="LASV01000254">
    <property type="protein sequence ID" value="KKA20500.1"/>
    <property type="molecule type" value="Genomic_DNA"/>
</dbReference>
<keyword evidence="9" id="KW-1185">Reference proteome</keyword>
<keyword evidence="4 7" id="KW-1133">Transmembrane helix</keyword>
<dbReference type="Pfam" id="PF07690">
    <property type="entry name" value="MFS_1"/>
    <property type="match status" value="1"/>
</dbReference>
<feature type="transmembrane region" description="Helical" evidence="7">
    <location>
        <begin position="430"/>
        <end position="452"/>
    </location>
</feature>
<evidence type="ECO:0000256" key="4">
    <source>
        <dbReference type="ARBA" id="ARBA00022989"/>
    </source>
</evidence>
<dbReference type="AlphaFoldDB" id="A0A0F4YQW6"/>
<dbReference type="STRING" id="1408163.A0A0F4YQW6"/>
<feature type="transmembrane region" description="Helical" evidence="7">
    <location>
        <begin position="342"/>
        <end position="360"/>
    </location>
</feature>
<feature type="transmembrane region" description="Helical" evidence="7">
    <location>
        <begin position="301"/>
        <end position="322"/>
    </location>
</feature>
<evidence type="ECO:0000256" key="3">
    <source>
        <dbReference type="ARBA" id="ARBA00022692"/>
    </source>
</evidence>
<dbReference type="InterPro" id="IPR036259">
    <property type="entry name" value="MFS_trans_sf"/>
</dbReference>
<evidence type="ECO:0000256" key="1">
    <source>
        <dbReference type="ARBA" id="ARBA00004141"/>
    </source>
</evidence>
<keyword evidence="2" id="KW-0813">Transport</keyword>
<dbReference type="Proteomes" id="UP000053958">
    <property type="component" value="Unassembled WGS sequence"/>
</dbReference>
<feature type="compositionally biased region" description="Basic and acidic residues" evidence="6">
    <location>
        <begin position="545"/>
        <end position="555"/>
    </location>
</feature>
<proteinExistence type="predicted"/>
<sequence length="577" mass="65811">MGAETTTKTAIDRTSTVESVEAGDIIQKELKKPKLVSYLWDTFDKPPEERKLLFKLDAAILSFASIGYFVKSIDSVNINSAFVSGMKEDLGLYKNQLNYMHTAWAIGYMLGQLPSNIILTRTRPRYWIPSLEVIWSILTIALSKCNKPYQFYVIRFFIGGLSYSIKQRSTRILTRKRSRREWLLPRYPIYDRLMVPTRRAREEILHRADLQLHRIDDVGVSDGWGVSPGWRGLFLVDGAISLPMALGGYFILPDVPEITKSWYLTKREISLAQKRMELEGRKPRAKYTKAKIKRMLSSWRIYLLSFLYLTFSNGNGGSQPVFQQYLRHSTHPKYSITQINTYPTTTSAVQIAMIIIYAWSSDTILRGRRWPALVFGGMVNVICHLSLAVWDIPTWWKWTCFIAVGAGHAVGGLCMAWANEICEDDSEERAITLASMHEVAYIVQIWLPLIVWQQVDAPRYHKGFITATAMSGVMIVVCFVVRALNKRDVARKRMQEAVETEAEAEAQGEGSKSESNEELPPDHKKEKEKQKEGQSSEVNLTKTSTQDRHINRAETDMEAEAAAAIEMEEVVRPAKMC</sequence>
<dbReference type="InterPro" id="IPR011701">
    <property type="entry name" value="MFS"/>
</dbReference>
<evidence type="ECO:0000313" key="8">
    <source>
        <dbReference type="EMBL" id="KKA20500.1"/>
    </source>
</evidence>
<dbReference type="GeneID" id="25317832"/>
<feature type="region of interest" description="Disordered" evidence="6">
    <location>
        <begin position="498"/>
        <end position="560"/>
    </location>
</feature>
<name>A0A0F4YQW6_RASE3</name>
<evidence type="ECO:0000256" key="6">
    <source>
        <dbReference type="SAM" id="MobiDB-lite"/>
    </source>
</evidence>
<evidence type="ECO:0000256" key="5">
    <source>
        <dbReference type="ARBA" id="ARBA00023136"/>
    </source>
</evidence>
<feature type="transmembrane region" description="Helical" evidence="7">
    <location>
        <begin position="372"/>
        <end position="390"/>
    </location>
</feature>
<feature type="transmembrane region" description="Helical" evidence="7">
    <location>
        <begin position="149"/>
        <end position="165"/>
    </location>
</feature>
<accession>A0A0F4YQW6</accession>
<evidence type="ECO:0000313" key="9">
    <source>
        <dbReference type="Proteomes" id="UP000053958"/>
    </source>
</evidence>
<dbReference type="RefSeq" id="XP_013327112.1">
    <property type="nucleotide sequence ID" value="XM_013471658.1"/>
</dbReference>
<dbReference type="PANTHER" id="PTHR43791">
    <property type="entry name" value="PERMEASE-RELATED"/>
    <property type="match status" value="1"/>
</dbReference>
<gene>
    <name evidence="8" type="ORF">T310_5488</name>
</gene>
<dbReference type="OrthoDB" id="3639251at2759"/>
<evidence type="ECO:0000256" key="2">
    <source>
        <dbReference type="ARBA" id="ARBA00022448"/>
    </source>
</evidence>
<dbReference type="FunFam" id="1.20.1250.20:FF:000386">
    <property type="entry name" value="MFS general substrate transporter"/>
    <property type="match status" value="1"/>
</dbReference>
<organism evidence="8 9">
    <name type="scientific">Rasamsonia emersonii (strain ATCC 16479 / CBS 393.64 / IMI 116815)</name>
    <dbReference type="NCBI Taxonomy" id="1408163"/>
    <lineage>
        <taxon>Eukaryota</taxon>
        <taxon>Fungi</taxon>
        <taxon>Dikarya</taxon>
        <taxon>Ascomycota</taxon>
        <taxon>Pezizomycotina</taxon>
        <taxon>Eurotiomycetes</taxon>
        <taxon>Eurotiomycetidae</taxon>
        <taxon>Eurotiales</taxon>
        <taxon>Trichocomaceae</taxon>
        <taxon>Rasamsonia</taxon>
    </lineage>
</organism>
<dbReference type="Gene3D" id="1.20.1250.20">
    <property type="entry name" value="MFS general substrate transporter like domains"/>
    <property type="match status" value="2"/>
</dbReference>
<dbReference type="PANTHER" id="PTHR43791:SF39">
    <property type="entry name" value="TRANSPORTER LIZ1_SEO1, PUTATIVE (AFU_ORTHOLOGUE AFUA_3G00980)-RELATED"/>
    <property type="match status" value="1"/>
</dbReference>
<keyword evidence="3 7" id="KW-0812">Transmembrane</keyword>
<dbReference type="SUPFAM" id="SSF103473">
    <property type="entry name" value="MFS general substrate transporter"/>
    <property type="match status" value="2"/>
</dbReference>
<evidence type="ECO:0000256" key="7">
    <source>
        <dbReference type="SAM" id="Phobius"/>
    </source>
</evidence>
<feature type="transmembrane region" description="Helical" evidence="7">
    <location>
        <begin position="99"/>
        <end position="119"/>
    </location>
</feature>
<comment type="subcellular location">
    <subcellularLocation>
        <location evidence="1">Membrane</location>
        <topology evidence="1">Multi-pass membrane protein</topology>
    </subcellularLocation>
</comment>
<feature type="compositionally biased region" description="Basic and acidic residues" evidence="6">
    <location>
        <begin position="511"/>
        <end position="534"/>
    </location>
</feature>
<protein>
    <submittedName>
        <fullName evidence="8">Pantothenate transporter</fullName>
    </submittedName>
</protein>
<feature type="transmembrane region" description="Helical" evidence="7">
    <location>
        <begin position="126"/>
        <end position="143"/>
    </location>
</feature>
<comment type="caution">
    <text evidence="8">The sequence shown here is derived from an EMBL/GenBank/DDBJ whole genome shotgun (WGS) entry which is preliminary data.</text>
</comment>